<keyword evidence="1" id="KW-0812">Transmembrane</keyword>
<proteinExistence type="predicted"/>
<feature type="transmembrane region" description="Helical" evidence="1">
    <location>
        <begin position="28"/>
        <end position="51"/>
    </location>
</feature>
<evidence type="ECO:0000313" key="3">
    <source>
        <dbReference type="Proteomes" id="UP000244932"/>
    </source>
</evidence>
<dbReference type="EMBL" id="OMKW01000005">
    <property type="protein sequence ID" value="SPF31101.1"/>
    <property type="molecule type" value="Genomic_DNA"/>
</dbReference>
<dbReference type="AlphaFoldDB" id="A0A2R8AFV2"/>
<protein>
    <submittedName>
        <fullName evidence="2">Uncharacterized protein</fullName>
    </submittedName>
</protein>
<evidence type="ECO:0000313" key="2">
    <source>
        <dbReference type="EMBL" id="SPF31101.1"/>
    </source>
</evidence>
<organism evidence="2 3">
    <name type="scientific">Pontivivens insulae</name>
    <dbReference type="NCBI Taxonomy" id="1639689"/>
    <lineage>
        <taxon>Bacteria</taxon>
        <taxon>Pseudomonadati</taxon>
        <taxon>Pseudomonadota</taxon>
        <taxon>Alphaproteobacteria</taxon>
        <taxon>Rhodobacterales</taxon>
        <taxon>Paracoccaceae</taxon>
        <taxon>Pontivivens</taxon>
    </lineage>
</organism>
<sequence>MSKPSAQDTLADLQRETARALDQAARPVWPIGGVMALFGMILGGAISALLLI</sequence>
<accession>A0A2R8AFV2</accession>
<keyword evidence="1" id="KW-0472">Membrane</keyword>
<dbReference type="RefSeq" id="WP_162845017.1">
    <property type="nucleotide sequence ID" value="NZ_OMKW01000005.1"/>
</dbReference>
<keyword evidence="1" id="KW-1133">Transmembrane helix</keyword>
<keyword evidence="3" id="KW-1185">Reference proteome</keyword>
<dbReference type="Proteomes" id="UP000244932">
    <property type="component" value="Unassembled WGS sequence"/>
</dbReference>
<gene>
    <name evidence="2" type="ORF">POI8812_03452</name>
</gene>
<reference evidence="2 3" key="1">
    <citation type="submission" date="2018-03" db="EMBL/GenBank/DDBJ databases">
        <authorList>
            <person name="Keele B.F."/>
        </authorList>
    </citation>
    <scope>NUCLEOTIDE SEQUENCE [LARGE SCALE GENOMIC DNA]</scope>
    <source>
        <strain evidence="2 3">CeCT 8812</strain>
    </source>
</reference>
<evidence type="ECO:0000256" key="1">
    <source>
        <dbReference type="SAM" id="Phobius"/>
    </source>
</evidence>
<name>A0A2R8AFV2_9RHOB</name>